<accession>A0A167NH36</accession>
<protein>
    <recommendedName>
        <fullName evidence="4">Tyr recombinase domain-containing protein</fullName>
    </recommendedName>
</protein>
<evidence type="ECO:0008006" key="4">
    <source>
        <dbReference type="Google" id="ProtNLM"/>
    </source>
</evidence>
<comment type="caution">
    <text evidence="2">The sequence shown here is derived from an EMBL/GenBank/DDBJ whole genome shotgun (WGS) entry which is preliminary data.</text>
</comment>
<dbReference type="AlphaFoldDB" id="A0A167NH36"/>
<reference evidence="2 3" key="1">
    <citation type="submission" date="2013-07" db="EMBL/GenBank/DDBJ databases">
        <title>Comparative Genomic and Metabolomic Analysis of Twelve Strains of Pseudoalteromonas luteoviolacea.</title>
        <authorList>
            <person name="Vynne N.G."/>
            <person name="Mansson M."/>
            <person name="Gram L."/>
        </authorList>
    </citation>
    <scope>NUCLEOTIDE SEQUENCE [LARGE SCALE GENOMIC DNA]</scope>
    <source>
        <strain evidence="2 3">CPMOR-1</strain>
    </source>
</reference>
<name>A0A167NH36_9GAMM</name>
<dbReference type="EMBL" id="AUYC01000002">
    <property type="protein sequence ID" value="KZN68261.1"/>
    <property type="molecule type" value="Genomic_DNA"/>
</dbReference>
<gene>
    <name evidence="2" type="ORF">N473_07495</name>
</gene>
<evidence type="ECO:0000313" key="3">
    <source>
        <dbReference type="Proteomes" id="UP000076486"/>
    </source>
</evidence>
<dbReference type="Proteomes" id="UP000076486">
    <property type="component" value="Unassembled WGS sequence"/>
</dbReference>
<keyword evidence="1" id="KW-0233">DNA recombination</keyword>
<dbReference type="GO" id="GO:0003677">
    <property type="term" value="F:DNA binding"/>
    <property type="evidence" value="ECO:0007669"/>
    <property type="project" value="InterPro"/>
</dbReference>
<dbReference type="Gene3D" id="1.10.443.10">
    <property type="entry name" value="Intergrase catalytic core"/>
    <property type="match status" value="1"/>
</dbReference>
<organism evidence="2 3">
    <name type="scientific">Pseudoalteromonas luteoviolacea CPMOR-1</name>
    <dbReference type="NCBI Taxonomy" id="1365248"/>
    <lineage>
        <taxon>Bacteria</taxon>
        <taxon>Pseudomonadati</taxon>
        <taxon>Pseudomonadota</taxon>
        <taxon>Gammaproteobacteria</taxon>
        <taxon>Alteromonadales</taxon>
        <taxon>Pseudoalteromonadaceae</taxon>
        <taxon>Pseudoalteromonas</taxon>
    </lineage>
</organism>
<proteinExistence type="predicted"/>
<dbReference type="InterPro" id="IPR013762">
    <property type="entry name" value="Integrase-like_cat_sf"/>
</dbReference>
<dbReference type="GO" id="GO:0006310">
    <property type="term" value="P:DNA recombination"/>
    <property type="evidence" value="ECO:0007669"/>
    <property type="project" value="UniProtKB-KW"/>
</dbReference>
<dbReference type="RefSeq" id="WP_155735496.1">
    <property type="nucleotide sequence ID" value="NZ_AUYC01000002.1"/>
</dbReference>
<dbReference type="GO" id="GO:0015074">
    <property type="term" value="P:DNA integration"/>
    <property type="evidence" value="ECO:0007669"/>
    <property type="project" value="InterPro"/>
</dbReference>
<dbReference type="SUPFAM" id="SSF56349">
    <property type="entry name" value="DNA breaking-rejoining enzymes"/>
    <property type="match status" value="1"/>
</dbReference>
<dbReference type="PATRIC" id="fig|1365248.3.peg.171"/>
<evidence type="ECO:0000313" key="2">
    <source>
        <dbReference type="EMBL" id="KZN68261.1"/>
    </source>
</evidence>
<sequence>MRKTFGYHSYKQGVDIKTLRRLLNHSSVKETLEYIGITEDRVKDVHIGFEITI</sequence>
<evidence type="ECO:0000256" key="1">
    <source>
        <dbReference type="ARBA" id="ARBA00023172"/>
    </source>
</evidence>
<dbReference type="InterPro" id="IPR011010">
    <property type="entry name" value="DNA_brk_join_enz"/>
</dbReference>